<feature type="transmembrane region" description="Helical" evidence="1">
    <location>
        <begin position="102"/>
        <end position="126"/>
    </location>
</feature>
<evidence type="ECO:0000313" key="3">
    <source>
        <dbReference type="Proteomes" id="UP000078200"/>
    </source>
</evidence>
<proteinExistence type="predicted"/>
<evidence type="ECO:0000313" key="2">
    <source>
        <dbReference type="EnsemblMetazoa" id="GAUT013919-PA"/>
    </source>
</evidence>
<accession>A0A1A9USJ8</accession>
<organism evidence="2 3">
    <name type="scientific">Glossina austeni</name>
    <name type="common">Savannah tsetse fly</name>
    <dbReference type="NCBI Taxonomy" id="7395"/>
    <lineage>
        <taxon>Eukaryota</taxon>
        <taxon>Metazoa</taxon>
        <taxon>Ecdysozoa</taxon>
        <taxon>Arthropoda</taxon>
        <taxon>Hexapoda</taxon>
        <taxon>Insecta</taxon>
        <taxon>Pterygota</taxon>
        <taxon>Neoptera</taxon>
        <taxon>Endopterygota</taxon>
        <taxon>Diptera</taxon>
        <taxon>Brachycera</taxon>
        <taxon>Muscomorpha</taxon>
        <taxon>Hippoboscoidea</taxon>
        <taxon>Glossinidae</taxon>
        <taxon>Glossina</taxon>
    </lineage>
</organism>
<dbReference type="AlphaFoldDB" id="A0A1A9USJ8"/>
<keyword evidence="1" id="KW-0812">Transmembrane</keyword>
<reference evidence="2" key="1">
    <citation type="submission" date="2020-05" db="UniProtKB">
        <authorList>
            <consortium name="EnsemblMetazoa"/>
        </authorList>
    </citation>
    <scope>IDENTIFICATION</scope>
    <source>
        <strain evidence="2">TTRI</strain>
    </source>
</reference>
<dbReference type="Proteomes" id="UP000078200">
    <property type="component" value="Unassembled WGS sequence"/>
</dbReference>
<name>A0A1A9USJ8_GLOAU</name>
<evidence type="ECO:0000256" key="1">
    <source>
        <dbReference type="SAM" id="Phobius"/>
    </source>
</evidence>
<dbReference type="EnsemblMetazoa" id="GAUT013919-RA">
    <property type="protein sequence ID" value="GAUT013919-PA"/>
    <property type="gene ID" value="GAUT013919"/>
</dbReference>
<keyword evidence="1" id="KW-0472">Membrane</keyword>
<keyword evidence="1" id="KW-1133">Transmembrane helix</keyword>
<sequence length="165" mass="19593">MSLWVNNDHSIGHKHMKYKIQKCMRKDVLERACETRRSIPTLTSKYFLSQKKKKKNRGHAKDIKRRKVLADKSLHMLHKLHLRRCFSQTLLAYQDKNGREQFYVLLLLMYPMPCVLACLVIFGFVMSHTGVPLTNRNLTHVTFMCNRNHNLKQTQKTIKIMLLFH</sequence>
<dbReference type="VEuPathDB" id="VectorBase:GAUT013919"/>
<keyword evidence="3" id="KW-1185">Reference proteome</keyword>
<protein>
    <submittedName>
        <fullName evidence="2">Uncharacterized protein</fullName>
    </submittedName>
</protein>